<evidence type="ECO:0000313" key="2">
    <source>
        <dbReference type="Proteomes" id="UP000436088"/>
    </source>
</evidence>
<sequence>MQRGAGAREVILACMQACSGEQEHVKFIWLHVHAWSREAVDAGATYKVAGTTWRPTRSPGLHGDLQGRPDCMATSLLAGSFAWRPLRWLARLHGEYMACMARLHGYGSSAWSPGLHGVLRDHCRIHPIPAINLKSIESGIRRALQLLQVEFERWAEIDWCVNAACGNREIEHANCPARVQVTTNWCTLFITQGNGTTVINIAEAFASLRATAASRHRRIRYVYDLVAVVYVGYGIASGVCSQGECLLVRSYVLLKAWITTTDASSERILHREIATGSLAGLRRNQGEERSKR</sequence>
<dbReference type="Proteomes" id="UP000436088">
    <property type="component" value="Unassembled WGS sequence"/>
</dbReference>
<reference evidence="1" key="1">
    <citation type="submission" date="2019-09" db="EMBL/GenBank/DDBJ databases">
        <title>Draft genome information of white flower Hibiscus syriacus.</title>
        <authorList>
            <person name="Kim Y.-M."/>
        </authorList>
    </citation>
    <scope>NUCLEOTIDE SEQUENCE [LARGE SCALE GENOMIC DNA]</scope>
    <source>
        <strain evidence="1">YM2019G1</strain>
    </source>
</reference>
<gene>
    <name evidence="1" type="ORF">F3Y22_tig00003041pilonHSYRG01234</name>
</gene>
<protein>
    <submittedName>
        <fullName evidence="1">Uncharacterized protein</fullName>
    </submittedName>
</protein>
<evidence type="ECO:0000313" key="1">
    <source>
        <dbReference type="EMBL" id="KAE8730262.1"/>
    </source>
</evidence>
<organism evidence="1 2">
    <name type="scientific">Hibiscus syriacus</name>
    <name type="common">Rose of Sharon</name>
    <dbReference type="NCBI Taxonomy" id="106335"/>
    <lineage>
        <taxon>Eukaryota</taxon>
        <taxon>Viridiplantae</taxon>
        <taxon>Streptophyta</taxon>
        <taxon>Embryophyta</taxon>
        <taxon>Tracheophyta</taxon>
        <taxon>Spermatophyta</taxon>
        <taxon>Magnoliopsida</taxon>
        <taxon>eudicotyledons</taxon>
        <taxon>Gunneridae</taxon>
        <taxon>Pentapetalae</taxon>
        <taxon>rosids</taxon>
        <taxon>malvids</taxon>
        <taxon>Malvales</taxon>
        <taxon>Malvaceae</taxon>
        <taxon>Malvoideae</taxon>
        <taxon>Hibiscus</taxon>
    </lineage>
</organism>
<dbReference type="AlphaFoldDB" id="A0A6A3CRW4"/>
<proteinExistence type="predicted"/>
<accession>A0A6A3CRW4</accession>
<comment type="caution">
    <text evidence="1">The sequence shown here is derived from an EMBL/GenBank/DDBJ whole genome shotgun (WGS) entry which is preliminary data.</text>
</comment>
<dbReference type="EMBL" id="VEPZ02000209">
    <property type="protein sequence ID" value="KAE8730262.1"/>
    <property type="molecule type" value="Genomic_DNA"/>
</dbReference>
<name>A0A6A3CRW4_HIBSY</name>
<keyword evidence="2" id="KW-1185">Reference proteome</keyword>